<accession>B5HCT2</accession>
<dbReference type="HOGENOM" id="CLU_091328_1_0_11"/>
<protein>
    <submittedName>
        <fullName evidence="3">Integral membrane protein</fullName>
    </submittedName>
</protein>
<evidence type="ECO:0000313" key="4">
    <source>
        <dbReference type="Proteomes" id="UP000002805"/>
    </source>
</evidence>
<feature type="region of interest" description="Disordered" evidence="1">
    <location>
        <begin position="1"/>
        <end position="20"/>
    </location>
</feature>
<evidence type="ECO:0000313" key="3">
    <source>
        <dbReference type="EMBL" id="EDY64643.1"/>
    </source>
</evidence>
<keyword evidence="2" id="KW-1133">Transmembrane helix</keyword>
<sequence>MSLTDARRCGIVPHRGGVHARQPVPLGFVFRSRSKEEKAPTAKVTADLSKQPRDPEAPKGRPTPKRSEAQGQRRRASSGAPQDRKEAMKRQREARRADLAKQREALASGDERYLPARDKGPVRRFVRDFVDSRFCIAEFFLPLAVVILVLSMVRVAQLQNIALLLWLGVIVLIVVDSIGLSIRLKKQLRERFPNEPKRGAVAYGLMRTLQMRRLRLPKPQVKRGERP</sequence>
<dbReference type="Pfam" id="PF11241">
    <property type="entry name" value="DUF3043"/>
    <property type="match status" value="1"/>
</dbReference>
<feature type="region of interest" description="Disordered" evidence="1">
    <location>
        <begin position="31"/>
        <end position="100"/>
    </location>
</feature>
<proteinExistence type="predicted"/>
<dbReference type="EMBL" id="CM000950">
    <property type="protein sequence ID" value="EDY64643.1"/>
    <property type="molecule type" value="Genomic_DNA"/>
</dbReference>
<feature type="compositionally biased region" description="Basic and acidic residues" evidence="1">
    <location>
        <begin position="82"/>
        <end position="100"/>
    </location>
</feature>
<evidence type="ECO:0000256" key="2">
    <source>
        <dbReference type="SAM" id="Phobius"/>
    </source>
</evidence>
<name>B5HCT2_STRE2</name>
<gene>
    <name evidence="3" type="ORF">SSDG_02898</name>
</gene>
<organism evidence="3 4">
    <name type="scientific">Streptomyces pristinaespiralis (strain ATCC 25486 / DSM 40338 / CBS 914.69 / JCM 4507 / KCC S-0507 / NBRC 13074 / NRRL 2958 / 5647)</name>
    <dbReference type="NCBI Taxonomy" id="457429"/>
    <lineage>
        <taxon>Bacteria</taxon>
        <taxon>Bacillati</taxon>
        <taxon>Actinomycetota</taxon>
        <taxon>Actinomycetes</taxon>
        <taxon>Kitasatosporales</taxon>
        <taxon>Streptomycetaceae</taxon>
        <taxon>Streptomyces</taxon>
    </lineage>
</organism>
<dbReference type="Proteomes" id="UP000002805">
    <property type="component" value="Chromosome"/>
</dbReference>
<evidence type="ECO:0000256" key="1">
    <source>
        <dbReference type="SAM" id="MobiDB-lite"/>
    </source>
</evidence>
<keyword evidence="2" id="KW-0472">Membrane</keyword>
<dbReference type="InterPro" id="IPR021403">
    <property type="entry name" value="DUF3043"/>
</dbReference>
<keyword evidence="4" id="KW-1185">Reference proteome</keyword>
<feature type="transmembrane region" description="Helical" evidence="2">
    <location>
        <begin position="161"/>
        <end position="182"/>
    </location>
</feature>
<reference evidence="4" key="1">
    <citation type="submission" date="2008-02" db="EMBL/GenBank/DDBJ databases">
        <authorList>
            <consortium name="The Broad Institute Genome Sequencing Platform"/>
            <person name="Fischbach M."/>
            <person name="Ward D."/>
            <person name="Young S."/>
            <person name="Jaffe D."/>
            <person name="Gnerre S."/>
            <person name="Berlin A."/>
            <person name="Heiman D."/>
            <person name="Hepburn T."/>
            <person name="Sykes S."/>
            <person name="Alvarado L."/>
            <person name="Kodira C.D."/>
            <person name="Straight P."/>
            <person name="Clardy J."/>
            <person name="Hung D."/>
            <person name="Kolter R."/>
            <person name="Mekalanos J."/>
            <person name="Walker S."/>
            <person name="Walsh C.T."/>
            <person name="Lander E."/>
            <person name="Galagan J."/>
            <person name="Nusbaum C."/>
            <person name="Birren B."/>
        </authorList>
    </citation>
    <scope>NUCLEOTIDE SEQUENCE [LARGE SCALE GENOMIC DNA]</scope>
    <source>
        <strain evidence="4">ATCC 25486 / DSM 40338 / CBS 914.69 / JCM 4507 / NBRC 13074 / NRRL 2958 / 5647</strain>
    </source>
</reference>
<feature type="compositionally biased region" description="Basic and acidic residues" evidence="1">
    <location>
        <begin position="50"/>
        <end position="59"/>
    </location>
</feature>
<feature type="transmembrane region" description="Helical" evidence="2">
    <location>
        <begin position="134"/>
        <end position="155"/>
    </location>
</feature>
<reference evidence="4" key="2">
    <citation type="submission" date="2009-10" db="EMBL/GenBank/DDBJ databases">
        <title>The genome sequence of Streptomyces pristinaespiralis strain ATCC 25486.</title>
        <authorList>
            <consortium name="The Broad Institute Genome Sequencing Platform"/>
            <consortium name="Broad Institute Microbial Sequencing Center"/>
            <person name="Fischbach M."/>
            <person name="Godfrey P."/>
            <person name="Ward D."/>
            <person name="Young S."/>
            <person name="Zeng Q."/>
            <person name="Koehrsen M."/>
            <person name="Alvarado L."/>
            <person name="Berlin A.M."/>
            <person name="Bochicchio J."/>
            <person name="Borenstein D."/>
            <person name="Chapman S.B."/>
            <person name="Chen Z."/>
            <person name="Engels R."/>
            <person name="Freedman E."/>
            <person name="Gellesch M."/>
            <person name="Goldberg J."/>
            <person name="Griggs A."/>
            <person name="Gujja S."/>
            <person name="Heilman E.R."/>
            <person name="Heiman D.I."/>
            <person name="Hepburn T.A."/>
            <person name="Howarth C."/>
            <person name="Jen D."/>
            <person name="Larson L."/>
            <person name="Lewis B."/>
            <person name="Mehta T."/>
            <person name="Park D."/>
            <person name="Pearson M."/>
            <person name="Richards J."/>
            <person name="Roberts A."/>
            <person name="Saif S."/>
            <person name="Shea T.D."/>
            <person name="Shenoy N."/>
            <person name="Sisk P."/>
            <person name="Stolte C."/>
            <person name="Sykes S.N."/>
            <person name="Thomson T."/>
            <person name="Walk T."/>
            <person name="White J."/>
            <person name="Yandava C."/>
            <person name="Straight P."/>
            <person name="Clardy J."/>
            <person name="Hung D."/>
            <person name="Kolter R."/>
            <person name="Mekalanos J."/>
            <person name="Walker S."/>
            <person name="Walsh C.T."/>
            <person name="Wieland-Brown L.C."/>
            <person name="Haas B."/>
            <person name="Nusbaum C."/>
            <person name="Birren B."/>
        </authorList>
    </citation>
    <scope>NUCLEOTIDE SEQUENCE [LARGE SCALE GENOMIC DNA]</scope>
    <source>
        <strain evidence="4">ATCC 25486 / DSM 40338 / CBS 914.69 / JCM 4507 / NBRC 13074 / NRRL 2958 / 5647</strain>
    </source>
</reference>
<dbReference type="AlphaFoldDB" id="B5HCT2"/>
<keyword evidence="2" id="KW-0812">Transmembrane</keyword>
<dbReference type="eggNOG" id="ENOG5031D67">
    <property type="taxonomic scope" value="Bacteria"/>
</dbReference>